<gene>
    <name evidence="2" type="ORF">V5N11_019987</name>
</gene>
<evidence type="ECO:0000313" key="2">
    <source>
        <dbReference type="EMBL" id="KAL1200208.1"/>
    </source>
</evidence>
<dbReference type="SUPFAM" id="SSF52058">
    <property type="entry name" value="L domain-like"/>
    <property type="match status" value="1"/>
</dbReference>
<organism evidence="2 3">
    <name type="scientific">Cardamine amara subsp. amara</name>
    <dbReference type="NCBI Taxonomy" id="228776"/>
    <lineage>
        <taxon>Eukaryota</taxon>
        <taxon>Viridiplantae</taxon>
        <taxon>Streptophyta</taxon>
        <taxon>Embryophyta</taxon>
        <taxon>Tracheophyta</taxon>
        <taxon>Spermatophyta</taxon>
        <taxon>Magnoliopsida</taxon>
        <taxon>eudicotyledons</taxon>
        <taxon>Gunneridae</taxon>
        <taxon>Pentapetalae</taxon>
        <taxon>rosids</taxon>
        <taxon>malvids</taxon>
        <taxon>Brassicales</taxon>
        <taxon>Brassicaceae</taxon>
        <taxon>Cardamineae</taxon>
        <taxon>Cardamine</taxon>
    </lineage>
</organism>
<comment type="caution">
    <text evidence="2">The sequence shown here is derived from an EMBL/GenBank/DDBJ whole genome shotgun (WGS) entry which is preliminary data.</text>
</comment>
<dbReference type="AlphaFoldDB" id="A0ABD1A002"/>
<dbReference type="PANTHER" id="PTHR48064:SF1">
    <property type="entry name" value="RECEPTOR-LIKE PROTEIN 51-RELATED"/>
    <property type="match status" value="1"/>
</dbReference>
<accession>A0ABD1A002</accession>
<feature type="region of interest" description="Disordered" evidence="1">
    <location>
        <begin position="86"/>
        <end position="120"/>
    </location>
</feature>
<evidence type="ECO:0000313" key="3">
    <source>
        <dbReference type="Proteomes" id="UP001558713"/>
    </source>
</evidence>
<dbReference type="EMBL" id="JBANAX010000629">
    <property type="protein sequence ID" value="KAL1200208.1"/>
    <property type="molecule type" value="Genomic_DNA"/>
</dbReference>
<protein>
    <submittedName>
        <fullName evidence="2">Receptor-like protein 55</fullName>
    </submittedName>
</protein>
<proteinExistence type="predicted"/>
<dbReference type="InterPro" id="IPR032675">
    <property type="entry name" value="LRR_dom_sf"/>
</dbReference>
<evidence type="ECO:0000256" key="1">
    <source>
        <dbReference type="SAM" id="MobiDB-lite"/>
    </source>
</evidence>
<name>A0ABD1A002_CARAN</name>
<dbReference type="InterPro" id="IPR053038">
    <property type="entry name" value="RLP_Defense"/>
</dbReference>
<dbReference type="Gene3D" id="3.80.10.10">
    <property type="entry name" value="Ribonuclease Inhibitor"/>
    <property type="match status" value="1"/>
</dbReference>
<dbReference type="PANTHER" id="PTHR48064">
    <property type="entry name" value="OS01G0750400 PROTEIN"/>
    <property type="match status" value="1"/>
</dbReference>
<dbReference type="Proteomes" id="UP001558713">
    <property type="component" value="Unassembled WGS sequence"/>
</dbReference>
<sequence length="120" mass="13563">MNQLNGTVPSFLSEMKNLKHLNLSDNSFHGVLPFNESFIKKLEVFEIGGNSDLCYNGSVISSRLKLGIAPCDKYGLVEKEYYGNYESEGGNEKKETKKKKKKEEHNGSGKIWFGGERILR</sequence>
<keyword evidence="3" id="KW-1185">Reference proteome</keyword>
<reference evidence="2 3" key="1">
    <citation type="submission" date="2024-04" db="EMBL/GenBank/DDBJ databases">
        <title>Genome assembly C_amara_ONT_v2.</title>
        <authorList>
            <person name="Yant L."/>
            <person name="Moore C."/>
            <person name="Slenker M."/>
        </authorList>
    </citation>
    <scope>NUCLEOTIDE SEQUENCE [LARGE SCALE GENOMIC DNA]</scope>
    <source>
        <tissue evidence="2">Leaf</tissue>
    </source>
</reference>